<reference evidence="1" key="1">
    <citation type="submission" date="2018-06" db="EMBL/GenBank/DDBJ databases">
        <authorList>
            <person name="Zhirakovskaya E."/>
        </authorList>
    </citation>
    <scope>NUCLEOTIDE SEQUENCE</scope>
</reference>
<dbReference type="InterPro" id="IPR031823">
    <property type="entry name" value="TatT"/>
</dbReference>
<dbReference type="Gene3D" id="1.25.40.920">
    <property type="entry name" value="TRAP transporter T-component"/>
    <property type="match status" value="1"/>
</dbReference>
<organism evidence="1">
    <name type="scientific">hydrothermal vent metagenome</name>
    <dbReference type="NCBI Taxonomy" id="652676"/>
    <lineage>
        <taxon>unclassified sequences</taxon>
        <taxon>metagenomes</taxon>
        <taxon>ecological metagenomes</taxon>
    </lineage>
</organism>
<sequence>MMIKTKTALLALTFTILLSSCVSMIAGNLANSLSTAMLNQDDPETVRSGAPAYLLMLDGIIEGNPDDADILLAGSRLYNSYASIFVEDPERAIRLANKAFNYSLRAICVRNRDFCDNYNQPFDVFSASLQKVSKSDITYLFGFGSAWAGLIQANSGDWKAIANLPKVTLIMEHIIKLDDAFDSGAAHTYLGVLSSLRPPSLGGKPEVGRQHFEKAIALSQQKNLMNKVLFARHYARLVYNRELHDKLLNEVLNAKAEAPGLTLINTLAKKEAKELLDSAEDYF</sequence>
<gene>
    <name evidence="1" type="ORF">MNBD_GAMMA21-462</name>
</gene>
<protein>
    <recommendedName>
        <fullName evidence="2">TRAP transporter T-component</fullName>
    </recommendedName>
</protein>
<dbReference type="EMBL" id="UOFR01000039">
    <property type="protein sequence ID" value="VAW96593.1"/>
    <property type="molecule type" value="Genomic_DNA"/>
</dbReference>
<proteinExistence type="predicted"/>
<dbReference type="PROSITE" id="PS51257">
    <property type="entry name" value="PROKAR_LIPOPROTEIN"/>
    <property type="match status" value="1"/>
</dbReference>
<name>A0A3B1A994_9ZZZZ</name>
<dbReference type="InterPro" id="IPR038537">
    <property type="entry name" value="TatT_sf"/>
</dbReference>
<accession>A0A3B1A994</accession>
<evidence type="ECO:0008006" key="2">
    <source>
        <dbReference type="Google" id="ProtNLM"/>
    </source>
</evidence>
<dbReference type="AlphaFoldDB" id="A0A3B1A994"/>
<dbReference type="Pfam" id="PF16811">
    <property type="entry name" value="TAtT"/>
    <property type="match status" value="1"/>
</dbReference>
<evidence type="ECO:0000313" key="1">
    <source>
        <dbReference type="EMBL" id="VAW96593.1"/>
    </source>
</evidence>